<reference evidence="2" key="1">
    <citation type="submission" date="2023-06" db="EMBL/GenBank/DDBJ databases">
        <title>Reference genome for the Northern bat (Eptesicus nilssonii), a most northern bat species.</title>
        <authorList>
            <person name="Laine V.N."/>
            <person name="Pulliainen A.T."/>
            <person name="Lilley T.M."/>
        </authorList>
    </citation>
    <scope>NUCLEOTIDE SEQUENCE</scope>
    <source>
        <strain evidence="2">BLF_Eptnil</strain>
        <tissue evidence="2">Kidney</tissue>
    </source>
</reference>
<feature type="region of interest" description="Disordered" evidence="1">
    <location>
        <begin position="102"/>
        <end position="150"/>
    </location>
</feature>
<name>A0AA40HC16_CNENI</name>
<dbReference type="EMBL" id="JAULJE010000024">
    <property type="protein sequence ID" value="KAK1327935.1"/>
    <property type="molecule type" value="Genomic_DNA"/>
</dbReference>
<evidence type="ECO:0000313" key="3">
    <source>
        <dbReference type="Proteomes" id="UP001177744"/>
    </source>
</evidence>
<keyword evidence="3" id="KW-1185">Reference proteome</keyword>
<gene>
    <name evidence="2" type="ORF">QTO34_012357</name>
</gene>
<organism evidence="2 3">
    <name type="scientific">Cnephaeus nilssonii</name>
    <name type="common">Northern bat</name>
    <name type="synonym">Eptesicus nilssonii</name>
    <dbReference type="NCBI Taxonomy" id="3371016"/>
    <lineage>
        <taxon>Eukaryota</taxon>
        <taxon>Metazoa</taxon>
        <taxon>Chordata</taxon>
        <taxon>Craniata</taxon>
        <taxon>Vertebrata</taxon>
        <taxon>Euteleostomi</taxon>
        <taxon>Mammalia</taxon>
        <taxon>Eutheria</taxon>
        <taxon>Laurasiatheria</taxon>
        <taxon>Chiroptera</taxon>
        <taxon>Yangochiroptera</taxon>
        <taxon>Vespertilionidae</taxon>
        <taxon>Cnephaeus</taxon>
    </lineage>
</organism>
<protein>
    <submittedName>
        <fullName evidence="2">Uncharacterized protein</fullName>
    </submittedName>
</protein>
<sequence length="182" mass="19425">MVPSQVPSEKPYLRARLGRASAVDGPDLDGEAGRPQWSTTRHSRMGRDGTREPLMVVEQRQPWGVDEDSDSRSCELGIHPCLWRGGGGGGICQPPPPARACLPLSGDNGPESLAPLSSLGGGRGELLPEGSLRRSGLEPPQLPTSVSLPQRQCILAPPRARSQGWFREAGPPLVVGSWGRSR</sequence>
<dbReference type="Proteomes" id="UP001177744">
    <property type="component" value="Unassembled WGS sequence"/>
</dbReference>
<feature type="region of interest" description="Disordered" evidence="1">
    <location>
        <begin position="1"/>
        <end position="55"/>
    </location>
</feature>
<accession>A0AA40HC16</accession>
<evidence type="ECO:0000256" key="1">
    <source>
        <dbReference type="SAM" id="MobiDB-lite"/>
    </source>
</evidence>
<proteinExistence type="predicted"/>
<comment type="caution">
    <text evidence="2">The sequence shown here is derived from an EMBL/GenBank/DDBJ whole genome shotgun (WGS) entry which is preliminary data.</text>
</comment>
<evidence type="ECO:0000313" key="2">
    <source>
        <dbReference type="EMBL" id="KAK1327935.1"/>
    </source>
</evidence>
<dbReference type="AlphaFoldDB" id="A0AA40HC16"/>